<dbReference type="EMBL" id="JALJOV010001801">
    <property type="protein sequence ID" value="KAK9840706.1"/>
    <property type="molecule type" value="Genomic_DNA"/>
</dbReference>
<organism evidence="3 4">
    <name type="scientific">Apatococcus fuscideae</name>
    <dbReference type="NCBI Taxonomy" id="2026836"/>
    <lineage>
        <taxon>Eukaryota</taxon>
        <taxon>Viridiplantae</taxon>
        <taxon>Chlorophyta</taxon>
        <taxon>core chlorophytes</taxon>
        <taxon>Trebouxiophyceae</taxon>
        <taxon>Chlorellales</taxon>
        <taxon>Chlorellaceae</taxon>
        <taxon>Apatococcus</taxon>
    </lineage>
</organism>
<reference evidence="3 4" key="1">
    <citation type="journal article" date="2024" name="Nat. Commun.">
        <title>Phylogenomics reveals the evolutionary origins of lichenization in chlorophyte algae.</title>
        <authorList>
            <person name="Puginier C."/>
            <person name="Libourel C."/>
            <person name="Otte J."/>
            <person name="Skaloud P."/>
            <person name="Haon M."/>
            <person name="Grisel S."/>
            <person name="Petersen M."/>
            <person name="Berrin J.G."/>
            <person name="Delaux P.M."/>
            <person name="Dal Grande F."/>
            <person name="Keller J."/>
        </authorList>
    </citation>
    <scope>NUCLEOTIDE SEQUENCE [LARGE SCALE GENOMIC DNA]</scope>
    <source>
        <strain evidence="3 4">SAG 2523</strain>
    </source>
</reference>
<comment type="caution">
    <text evidence="3">The sequence shown here is derived from an EMBL/GenBank/DDBJ whole genome shotgun (WGS) entry which is preliminary data.</text>
</comment>
<feature type="compositionally biased region" description="Pro residues" evidence="1">
    <location>
        <begin position="220"/>
        <end position="234"/>
    </location>
</feature>
<evidence type="ECO:0000256" key="1">
    <source>
        <dbReference type="SAM" id="MobiDB-lite"/>
    </source>
</evidence>
<feature type="transmembrane region" description="Helical" evidence="2">
    <location>
        <begin position="12"/>
        <end position="38"/>
    </location>
</feature>
<keyword evidence="2" id="KW-0812">Transmembrane</keyword>
<dbReference type="Proteomes" id="UP001485043">
    <property type="component" value="Unassembled WGS sequence"/>
</dbReference>
<feature type="region of interest" description="Disordered" evidence="1">
    <location>
        <begin position="400"/>
        <end position="440"/>
    </location>
</feature>
<name>A0AAW1S3X6_9CHLO</name>
<feature type="region of interest" description="Disordered" evidence="1">
    <location>
        <begin position="182"/>
        <end position="201"/>
    </location>
</feature>
<feature type="compositionally biased region" description="Basic and acidic residues" evidence="1">
    <location>
        <begin position="421"/>
        <end position="431"/>
    </location>
</feature>
<protein>
    <submittedName>
        <fullName evidence="3">Uncharacterized protein</fullName>
    </submittedName>
</protein>
<keyword evidence="4" id="KW-1185">Reference proteome</keyword>
<dbReference type="PROSITE" id="PS51257">
    <property type="entry name" value="PROKAR_LIPOPROTEIN"/>
    <property type="match status" value="1"/>
</dbReference>
<evidence type="ECO:0000313" key="4">
    <source>
        <dbReference type="Proteomes" id="UP001485043"/>
    </source>
</evidence>
<accession>A0AAW1S3X6</accession>
<feature type="region of interest" description="Disordered" evidence="1">
    <location>
        <begin position="206"/>
        <end position="236"/>
    </location>
</feature>
<evidence type="ECO:0000313" key="3">
    <source>
        <dbReference type="EMBL" id="KAK9840706.1"/>
    </source>
</evidence>
<dbReference type="AlphaFoldDB" id="A0AAW1S3X6"/>
<keyword evidence="2" id="KW-1133">Transmembrane helix</keyword>
<gene>
    <name evidence="3" type="ORF">WJX84_004299</name>
</gene>
<keyword evidence="2" id="KW-0472">Membrane</keyword>
<sequence>MQRTGRRRREQLGWKAAIWSPTALLSCLGGGLAAVLLIRVTSLPSESRHQKEGLEGWGVFGLSDTRQEAGAVGASRRGGLQEDAAPGSDYIEARFVGSSGGRSHVGALTDAAGGLRLRSGASADFTSIVEAAELLAADPDAFKVKPSPKLDASSKAKTALGSVENAALGTDGALQAQPLPEVEEDDIEKSAGEQPQAPPAEAVFQPRCLGAPDPWDPRPRFPPPGTPSPPPPPTKEVAAALKEAEDARWYLAHPKVASQDAGGLAAVGHAAASSIVNPQPERTVANQIGILKVRLAKQQAELAEQGAATSRIVSALQPLQTTNQQHEVQDYASGATAMDATEAAAAAARLQEAAQNVAITQQQLALLEVGGDFGQQIGQLVGRERPAYVAAVRVPLLLTNGGGSSSGDARGVSRRSNRPLVQHDQEQRATDDAQLGSSRR</sequence>
<evidence type="ECO:0000256" key="2">
    <source>
        <dbReference type="SAM" id="Phobius"/>
    </source>
</evidence>
<proteinExistence type="predicted"/>